<evidence type="ECO:0008006" key="2">
    <source>
        <dbReference type="Google" id="ProtNLM"/>
    </source>
</evidence>
<dbReference type="EMBL" id="BART01036773">
    <property type="protein sequence ID" value="GAH14353.1"/>
    <property type="molecule type" value="Genomic_DNA"/>
</dbReference>
<feature type="non-terminal residue" evidence="1">
    <location>
        <position position="128"/>
    </location>
</feature>
<sequence>MAAPTTIREKHNKLIQVDAAGSIDPISSSSTQEMDQALESLHKSKDHWVNLDLDRKINILDQLMEDFNHVAQEWVELSMLGKGVPENSFGEGEEWFNIAISNRLIRLYRGALEEINHNGVPSIPGPIT</sequence>
<dbReference type="InterPro" id="IPR016162">
    <property type="entry name" value="Ald_DH_N"/>
</dbReference>
<protein>
    <recommendedName>
        <fullName evidence="2">Aldehyde dehydrogenase domain-containing protein</fullName>
    </recommendedName>
</protein>
<comment type="caution">
    <text evidence="1">The sequence shown here is derived from an EMBL/GenBank/DDBJ whole genome shotgun (WGS) entry which is preliminary data.</text>
</comment>
<dbReference type="GO" id="GO:0016491">
    <property type="term" value="F:oxidoreductase activity"/>
    <property type="evidence" value="ECO:0007669"/>
    <property type="project" value="InterPro"/>
</dbReference>
<dbReference type="Gene3D" id="3.40.605.10">
    <property type="entry name" value="Aldehyde Dehydrogenase, Chain A, domain 1"/>
    <property type="match status" value="1"/>
</dbReference>
<name>X1F0K6_9ZZZZ</name>
<evidence type="ECO:0000313" key="1">
    <source>
        <dbReference type="EMBL" id="GAH14353.1"/>
    </source>
</evidence>
<accession>X1F0K6</accession>
<reference evidence="1" key="1">
    <citation type="journal article" date="2014" name="Front. Microbiol.">
        <title>High frequency of phylogenetically diverse reductive dehalogenase-homologous genes in deep subseafloor sedimentary metagenomes.</title>
        <authorList>
            <person name="Kawai M."/>
            <person name="Futagami T."/>
            <person name="Toyoda A."/>
            <person name="Takaki Y."/>
            <person name="Nishi S."/>
            <person name="Hori S."/>
            <person name="Arai W."/>
            <person name="Tsubouchi T."/>
            <person name="Morono Y."/>
            <person name="Uchiyama I."/>
            <person name="Ito T."/>
            <person name="Fujiyama A."/>
            <person name="Inagaki F."/>
            <person name="Takami H."/>
        </authorList>
    </citation>
    <scope>NUCLEOTIDE SEQUENCE</scope>
    <source>
        <strain evidence="1">Expedition CK06-06</strain>
    </source>
</reference>
<gene>
    <name evidence="1" type="ORF">S01H4_61852</name>
</gene>
<organism evidence="1">
    <name type="scientific">marine sediment metagenome</name>
    <dbReference type="NCBI Taxonomy" id="412755"/>
    <lineage>
        <taxon>unclassified sequences</taxon>
        <taxon>metagenomes</taxon>
        <taxon>ecological metagenomes</taxon>
    </lineage>
</organism>
<proteinExistence type="predicted"/>
<dbReference type="AlphaFoldDB" id="X1F0K6"/>